<organism evidence="1 2">
    <name type="scientific">Ostreococcus lucimarinus (strain CCE9901)</name>
    <dbReference type="NCBI Taxonomy" id="436017"/>
    <lineage>
        <taxon>Eukaryota</taxon>
        <taxon>Viridiplantae</taxon>
        <taxon>Chlorophyta</taxon>
        <taxon>Mamiellophyceae</taxon>
        <taxon>Mamiellales</taxon>
        <taxon>Bathycoccaceae</taxon>
        <taxon>Ostreococcus</taxon>
    </lineage>
</organism>
<dbReference type="OrthoDB" id="543760at2759"/>
<sequence length="770" mass="85999">MGVGDGARSAAIAGGDESLALLARARDDAPDVERGDATTRQHPERRRGWLRATTTWATHPIVVATMLTLGVCGMVAREEMLAKQSDAGAFVRVAHEIWLGSEVPGVKRMIFERNRRVLEAAGWEMRLWTEGDINERNFPITLATLERGRAFHQLTGSNVYSMLVDLMKYEVLFRHGGLYLDTNVELFKDITPLFHKTLRANKEVFMVADPGDSRFFSAGIFGALTPGASVFRSLFNDTSSDGYLQNIDFGKRCIANAITGPVWLSHIIRANDLRDTILRLDRDVAYPLGCGENEFDTCVKQVTHEDAKNDPGMRWMMNNGKAVDGSDLDGTKSSFTKYVTQTWRRVTSGNDDWNPLSLSNALVEEADGTFWKTTLPCTSIASAYPQSYAIDHFSFHGASWQDGCTNQERQAMVVEWLEKNIPADEDLVHKWALSFVRVLSSEATSSLVTRVRLHETEGVYKKARLVLASSPLRGGASLLGEALATSSNHPTSSTLWERDGQVRTDSFFANYITLGDWWSVDELPDKDDETSWRSKLRKYLQDIGVKDATIDASLTYPGEFVNEVLSRAWEAGVDKVYVSIIGAHIHSTPETSKHSEDVLSAILDAATEDPVLLCLSRENKLDMYASSMRAVNGDAPFQQIREAAEPFDAENITARDPNVTSANVRVKFIEKTFRNLIREDKRWYEATASVLRAHQRECVNLTYETDLANVDALTRTISKLHDDFDLDLNADALRLLKLERVNAFVSASDFENAGELSAHARQFLRPPPHT</sequence>
<dbReference type="KEGG" id="olu:OSTLU_24508"/>
<proteinExistence type="predicted"/>
<dbReference type="InterPro" id="IPR029044">
    <property type="entry name" value="Nucleotide-diphossugar_trans"/>
</dbReference>
<dbReference type="RefSeq" id="XP_001417925.1">
    <property type="nucleotide sequence ID" value="XM_001417888.1"/>
</dbReference>
<dbReference type="InterPro" id="IPR027417">
    <property type="entry name" value="P-loop_NTPase"/>
</dbReference>
<dbReference type="Gene3D" id="3.40.50.300">
    <property type="entry name" value="P-loop containing nucleotide triphosphate hydrolases"/>
    <property type="match status" value="1"/>
</dbReference>
<dbReference type="AlphaFoldDB" id="A4RX33"/>
<dbReference type="EMBL" id="CP000585">
    <property type="protein sequence ID" value="ABO96218.1"/>
    <property type="molecule type" value="Genomic_DNA"/>
</dbReference>
<name>A4RX33_OSTLU</name>
<protein>
    <submittedName>
        <fullName evidence="1">Uncharacterized protein</fullName>
    </submittedName>
</protein>
<accession>A4RX33</accession>
<dbReference type="InterPro" id="IPR007577">
    <property type="entry name" value="GlycoTrfase_DXD_sugar-bd_CS"/>
</dbReference>
<dbReference type="GeneID" id="5001686"/>
<dbReference type="Pfam" id="PF04488">
    <property type="entry name" value="Gly_transf_sug"/>
    <property type="match status" value="1"/>
</dbReference>
<gene>
    <name evidence="1" type="ORF">OSTLU_24508</name>
</gene>
<reference evidence="1 2" key="1">
    <citation type="journal article" date="2007" name="Proc. Natl. Acad. Sci. U.S.A.">
        <title>The tiny eukaryote Ostreococcus provides genomic insights into the paradox of plankton speciation.</title>
        <authorList>
            <person name="Palenik B."/>
            <person name="Grimwood J."/>
            <person name="Aerts A."/>
            <person name="Rouze P."/>
            <person name="Salamov A."/>
            <person name="Putnam N."/>
            <person name="Dupont C."/>
            <person name="Jorgensen R."/>
            <person name="Derelle E."/>
            <person name="Rombauts S."/>
            <person name="Zhou K."/>
            <person name="Otillar R."/>
            <person name="Merchant S.S."/>
            <person name="Podell S."/>
            <person name="Gaasterland T."/>
            <person name="Napoli C."/>
            <person name="Gendler K."/>
            <person name="Manuell A."/>
            <person name="Tai V."/>
            <person name="Vallon O."/>
            <person name="Piganeau G."/>
            <person name="Jancek S."/>
            <person name="Heijde M."/>
            <person name="Jabbari K."/>
            <person name="Bowler C."/>
            <person name="Lohr M."/>
            <person name="Robbens S."/>
            <person name="Werner G."/>
            <person name="Dubchak I."/>
            <person name="Pazour G.J."/>
            <person name="Ren Q."/>
            <person name="Paulsen I."/>
            <person name="Delwiche C."/>
            <person name="Schmutz J."/>
            <person name="Rokhsar D."/>
            <person name="Van de Peer Y."/>
            <person name="Moreau H."/>
            <person name="Grigoriev I.V."/>
        </authorList>
    </citation>
    <scope>NUCLEOTIDE SEQUENCE [LARGE SCALE GENOMIC DNA]</scope>
    <source>
        <strain evidence="1 2">CCE9901</strain>
    </source>
</reference>
<dbReference type="Gene3D" id="3.90.550.20">
    <property type="match status" value="1"/>
</dbReference>
<dbReference type="HOGENOM" id="CLU_426645_0_0_1"/>
<evidence type="ECO:0000313" key="1">
    <source>
        <dbReference type="EMBL" id="ABO96218.1"/>
    </source>
</evidence>
<dbReference type="SUPFAM" id="SSF53448">
    <property type="entry name" value="Nucleotide-diphospho-sugar transferases"/>
    <property type="match status" value="1"/>
</dbReference>
<evidence type="ECO:0000313" key="2">
    <source>
        <dbReference type="Proteomes" id="UP000001568"/>
    </source>
</evidence>
<dbReference type="Gramene" id="ABO96218">
    <property type="protein sequence ID" value="ABO96218"/>
    <property type="gene ID" value="OSTLU_24508"/>
</dbReference>
<keyword evidence="2" id="KW-1185">Reference proteome</keyword>
<dbReference type="Proteomes" id="UP000001568">
    <property type="component" value="Chromosome 5"/>
</dbReference>